<accession>A0A9E7NN60</accession>
<dbReference type="EC" id="2.7.7.6" evidence="2 9"/>
<reference evidence="11" key="1">
    <citation type="submission" date="2022-05" db="EMBL/GenBank/DDBJ databases">
        <title>Complete genome sequence of Aeromonas phage JELG-KS1.</title>
        <authorList>
            <person name="Svanberga K."/>
            <person name="Dislers A."/>
            <person name="Kazaks A."/>
            <person name="Zrelovs N."/>
        </authorList>
    </citation>
    <scope>NUCLEOTIDE SEQUENCE</scope>
</reference>
<keyword evidence="3 9" id="KW-0240">DNA-directed RNA polymerase</keyword>
<keyword evidence="4 9" id="KW-0808">Transferase</keyword>
<name>A0A9E7NN60_9CAUD</name>
<evidence type="ECO:0000256" key="7">
    <source>
        <dbReference type="ARBA" id="ARBA00023314"/>
    </source>
</evidence>
<evidence type="ECO:0000256" key="5">
    <source>
        <dbReference type="ARBA" id="ARBA00022695"/>
    </source>
</evidence>
<dbReference type="Gene3D" id="1.10.287.280">
    <property type="match status" value="1"/>
</dbReference>
<evidence type="ECO:0000256" key="1">
    <source>
        <dbReference type="ARBA" id="ARBA00009493"/>
    </source>
</evidence>
<dbReference type="InterPro" id="IPR046950">
    <property type="entry name" value="DNA-dir_Rpol_C_phage-type"/>
</dbReference>
<dbReference type="Proteomes" id="UP001060072">
    <property type="component" value="Segment"/>
</dbReference>
<dbReference type="Gene3D" id="1.10.287.260">
    <property type="match status" value="1"/>
</dbReference>
<comment type="catalytic activity">
    <reaction evidence="8 9">
        <text>RNA(n) + a ribonucleoside 5'-triphosphate = RNA(n+1) + diphosphate</text>
        <dbReference type="Rhea" id="RHEA:21248"/>
        <dbReference type="Rhea" id="RHEA-COMP:14527"/>
        <dbReference type="Rhea" id="RHEA-COMP:17342"/>
        <dbReference type="ChEBI" id="CHEBI:33019"/>
        <dbReference type="ChEBI" id="CHEBI:61557"/>
        <dbReference type="ChEBI" id="CHEBI:140395"/>
        <dbReference type="EC" id="2.7.7.6"/>
    </reaction>
</comment>
<dbReference type="PANTHER" id="PTHR10102:SF0">
    <property type="entry name" value="DNA-DIRECTED RNA POLYMERASE, MITOCHONDRIAL"/>
    <property type="match status" value="1"/>
</dbReference>
<dbReference type="Gene3D" id="1.10.150.20">
    <property type="entry name" value="5' to 3' exonuclease, C-terminal subdomain"/>
    <property type="match status" value="1"/>
</dbReference>
<organism evidence="11 12">
    <name type="scientific">Aeromonas phage JELG-KS1</name>
    <dbReference type="NCBI Taxonomy" id="2951233"/>
    <lineage>
        <taxon>Viruses</taxon>
        <taxon>Duplodnaviria</taxon>
        <taxon>Heunggongvirae</taxon>
        <taxon>Uroviricota</taxon>
        <taxon>Caudoviricetes</taxon>
        <taxon>Autographivirales</taxon>
        <taxon>Autotranscriptaviridae</taxon>
        <taxon>Studiervirinae</taxon>
        <taxon>Jelgvirus</taxon>
        <taxon>Jelgvirus JELGKS1</taxon>
    </lineage>
</organism>
<comment type="function">
    <text evidence="9">DNA-dependent RNA polymerase catalyzes the transcription of DNA into RNA using the four ribonucleoside triphosphates as substrates.</text>
</comment>
<evidence type="ECO:0000256" key="8">
    <source>
        <dbReference type="ARBA" id="ARBA00048552"/>
    </source>
</evidence>
<evidence type="ECO:0000256" key="9">
    <source>
        <dbReference type="RuleBase" id="RU003805"/>
    </source>
</evidence>
<proteinExistence type="inferred from homology"/>
<dbReference type="GO" id="GO:0003677">
    <property type="term" value="F:DNA binding"/>
    <property type="evidence" value="ECO:0007669"/>
    <property type="project" value="InterPro"/>
</dbReference>
<dbReference type="InterPro" id="IPR002092">
    <property type="entry name" value="DNA-dir_Rpol_phage-type"/>
</dbReference>
<keyword evidence="5 9" id="KW-0548">Nucleotidyltransferase</keyword>
<protein>
    <recommendedName>
        <fullName evidence="2 9">DNA-directed RNA polymerase</fullName>
        <ecNumber evidence="2 9">2.7.7.6</ecNumber>
    </recommendedName>
</protein>
<evidence type="ECO:0000313" key="11">
    <source>
        <dbReference type="EMBL" id="UTQ78143.1"/>
    </source>
</evidence>
<evidence type="ECO:0000256" key="3">
    <source>
        <dbReference type="ARBA" id="ARBA00022478"/>
    </source>
</evidence>
<dbReference type="Gene3D" id="1.10.1320.10">
    <property type="entry name" value="DNA-directed RNA polymerase, N-terminal domain"/>
    <property type="match status" value="1"/>
</dbReference>
<keyword evidence="12" id="KW-1185">Reference proteome</keyword>
<dbReference type="InterPro" id="IPR029262">
    <property type="entry name" value="RPOL_N"/>
</dbReference>
<dbReference type="InterPro" id="IPR024075">
    <property type="entry name" value="DNA-dir_RNA_pol_helix_hairp_sf"/>
</dbReference>
<evidence type="ECO:0000256" key="6">
    <source>
        <dbReference type="ARBA" id="ARBA00023163"/>
    </source>
</evidence>
<dbReference type="Pfam" id="PF00940">
    <property type="entry name" value="RNA_pol"/>
    <property type="match status" value="1"/>
</dbReference>
<feature type="domain" description="DNA-directed RNA polymerase N-terminal" evidence="10">
    <location>
        <begin position="37"/>
        <end position="332"/>
    </location>
</feature>
<dbReference type="PANTHER" id="PTHR10102">
    <property type="entry name" value="DNA-DIRECTED RNA POLYMERASE, MITOCHONDRIAL"/>
    <property type="match status" value="1"/>
</dbReference>
<evidence type="ECO:0000259" key="10">
    <source>
        <dbReference type="SMART" id="SM01311"/>
    </source>
</evidence>
<dbReference type="InterPro" id="IPR043502">
    <property type="entry name" value="DNA/RNA_pol_sf"/>
</dbReference>
<dbReference type="PROSITE" id="PS00489">
    <property type="entry name" value="RNA_POL_PHAGE_2"/>
    <property type="match status" value="1"/>
</dbReference>
<evidence type="ECO:0000313" key="12">
    <source>
        <dbReference type="Proteomes" id="UP001060072"/>
    </source>
</evidence>
<dbReference type="SMART" id="SM01311">
    <property type="entry name" value="RPOL_N"/>
    <property type="match status" value="1"/>
</dbReference>
<dbReference type="Pfam" id="PF14700">
    <property type="entry name" value="RPOL_N"/>
    <property type="match status" value="1"/>
</dbReference>
<evidence type="ECO:0000256" key="2">
    <source>
        <dbReference type="ARBA" id="ARBA00012418"/>
    </source>
</evidence>
<evidence type="ECO:0000256" key="4">
    <source>
        <dbReference type="ARBA" id="ARBA00022679"/>
    </source>
</evidence>
<dbReference type="GO" id="GO:0003899">
    <property type="term" value="F:DNA-directed RNA polymerase activity"/>
    <property type="evidence" value="ECO:0007669"/>
    <property type="project" value="UniProtKB-EC"/>
</dbReference>
<comment type="similarity">
    <text evidence="1 9">Belongs to the phage and mitochondrial RNA polymerase family.</text>
</comment>
<dbReference type="SUPFAM" id="SSF56672">
    <property type="entry name" value="DNA/RNA polymerases"/>
    <property type="match status" value="1"/>
</dbReference>
<dbReference type="GO" id="GO:0019083">
    <property type="term" value="P:viral transcription"/>
    <property type="evidence" value="ECO:0007669"/>
    <property type="project" value="UniProtKB-KW"/>
</dbReference>
<dbReference type="EMBL" id="ON604651">
    <property type="protein sequence ID" value="UTQ78143.1"/>
    <property type="molecule type" value="Genomic_DNA"/>
</dbReference>
<dbReference type="InterPro" id="IPR037159">
    <property type="entry name" value="RNA_POL_N_sf"/>
</dbReference>
<dbReference type="PROSITE" id="PS00900">
    <property type="entry name" value="RNA_POL_PHAGE_1"/>
    <property type="match status" value="1"/>
</dbReference>
<dbReference type="GO" id="GO:0006351">
    <property type="term" value="P:DNA-templated transcription"/>
    <property type="evidence" value="ECO:0007669"/>
    <property type="project" value="InterPro"/>
</dbReference>
<keyword evidence="7" id="KW-1195">Viral transcription</keyword>
<keyword evidence="6 9" id="KW-0804">Transcription</keyword>
<sequence length="909" mass="101618">MSNTLTNRIAANDFNDIKFAVKPFNLLADAYGETLAAEQLALEHESYELGEKRFMKTLERQIERGELTDNAVAKPLLETLVNPLAARLTEWLDAPSGRGRPHVAKAYLQQLTQREQGAHQAAYMTVKTVLFLLARDQTRTVQHMAFAIAGHIQDEVRYGRIRVEEAEHFKKNVEGALAKRQGIQYKRAYMQAVEAGMIEKGELTSTHEEWPRDHMFHIGVRMLEMLIESTGLVELKLVQATANRKDDYTAVELTEAYVEKLANRAHALAGISPLYQPTIVPPKPWTSVRGGGYWAKGRRPLNLIRVGSKRALERYADIEMPAVFAAVNTIQNTAWKVNEQVLAVANMVTGWENCPVGDIPSKNPVVKPKLEEGICKADGTLIEAVELDDAGNPVCPDQLKRWKRNAASIYRREKARQSRRLSLEFILGQANKFAKYESIWFPHNLDWRGRVYSVPMFNPQGNDMTKGLLTFAQTKPLGAEGAYWLAVHGANTAGIDKVSLDDRVKWVKENEFAILASARAPLDNTWWAEQDSPFCFLAFCFDWLGYVESGRSENYESSLPLAFDGTCSGLQHFSAMLRDEVGGAAVNLTPSEKPQDVYGIVAVEVNKVLTKLAAEGSDDEMVAKEDKTTGEILEVLKLGTKTLARQWLEFGVSRSVTKRSVMTLAYGSKKFGFAEQVREDTVQPALDSGKGQMFTIPSQACQFMAELIWDAVSVTVVAAVQAMDWLQKAATLISSEVKDKKSKEVIKPALPVHWTTPVGFPVWSEYRVQDQKRIDCTIMGGLRFTATINVKDGIKIDAKKQASGIAPNFVHSMDASHLKLTVLKCMAYGVTSFAMIHDSFGCHAGNAHLMFKAVRETMVDTYEQHDVIAEFYEEFHDQLHADQLDKMPALPSKGNLDLKLILESRYTFS</sequence>
<dbReference type="GO" id="GO:0000428">
    <property type="term" value="C:DNA-directed RNA polymerase complex"/>
    <property type="evidence" value="ECO:0007669"/>
    <property type="project" value="UniProtKB-KW"/>
</dbReference>